<evidence type="ECO:0000313" key="1">
    <source>
        <dbReference type="EMBL" id="KAF2764899.1"/>
    </source>
</evidence>
<accession>A0A6G1KXA9</accession>
<keyword evidence="2" id="KW-1185">Reference proteome</keyword>
<dbReference type="InterPro" id="IPR027477">
    <property type="entry name" value="Succ_DH/fumarate_Rdtase_cat_sf"/>
</dbReference>
<name>A0A6G1KXA9_9PEZI</name>
<sequence>MIALECWRDQNQSCFFVTDDKIMQRFEGSWVYDTTDKPPEKAATIEELAEKMGLDRTS</sequence>
<reference evidence="1" key="1">
    <citation type="journal article" date="2020" name="Stud. Mycol.">
        <title>101 Dothideomycetes genomes: a test case for predicting lifestyles and emergence of pathogens.</title>
        <authorList>
            <person name="Haridas S."/>
            <person name="Albert R."/>
            <person name="Binder M."/>
            <person name="Bloem J."/>
            <person name="Labutti K."/>
            <person name="Salamov A."/>
            <person name="Andreopoulos B."/>
            <person name="Baker S."/>
            <person name="Barry K."/>
            <person name="Bills G."/>
            <person name="Bluhm B."/>
            <person name="Cannon C."/>
            <person name="Castanera R."/>
            <person name="Culley D."/>
            <person name="Daum C."/>
            <person name="Ezra D."/>
            <person name="Gonzalez J."/>
            <person name="Henrissat B."/>
            <person name="Kuo A."/>
            <person name="Liang C."/>
            <person name="Lipzen A."/>
            <person name="Lutzoni F."/>
            <person name="Magnuson J."/>
            <person name="Mondo S."/>
            <person name="Nolan M."/>
            <person name="Ohm R."/>
            <person name="Pangilinan J."/>
            <person name="Park H.-J."/>
            <person name="Ramirez L."/>
            <person name="Alfaro M."/>
            <person name="Sun H."/>
            <person name="Tritt A."/>
            <person name="Yoshinaga Y."/>
            <person name="Zwiers L.-H."/>
            <person name="Turgeon B."/>
            <person name="Goodwin S."/>
            <person name="Spatafora J."/>
            <person name="Crous P."/>
            <person name="Grigoriev I."/>
        </authorList>
    </citation>
    <scope>NUCLEOTIDE SEQUENCE</scope>
    <source>
        <strain evidence="1">CBS 116005</strain>
    </source>
</reference>
<evidence type="ECO:0000313" key="2">
    <source>
        <dbReference type="Proteomes" id="UP000799436"/>
    </source>
</evidence>
<dbReference type="Proteomes" id="UP000799436">
    <property type="component" value="Unassembled WGS sequence"/>
</dbReference>
<organism evidence="1 2">
    <name type="scientific">Teratosphaeria nubilosa</name>
    <dbReference type="NCBI Taxonomy" id="161662"/>
    <lineage>
        <taxon>Eukaryota</taxon>
        <taxon>Fungi</taxon>
        <taxon>Dikarya</taxon>
        <taxon>Ascomycota</taxon>
        <taxon>Pezizomycotina</taxon>
        <taxon>Dothideomycetes</taxon>
        <taxon>Dothideomycetidae</taxon>
        <taxon>Mycosphaerellales</taxon>
        <taxon>Teratosphaeriaceae</taxon>
        <taxon>Teratosphaeria</taxon>
    </lineage>
</organism>
<dbReference type="Gene3D" id="3.90.700.10">
    <property type="entry name" value="Succinate dehydrogenase/fumarate reductase flavoprotein, catalytic domain"/>
    <property type="match status" value="1"/>
</dbReference>
<gene>
    <name evidence="1" type="ORF">EJ03DRAFT_331431</name>
</gene>
<dbReference type="EMBL" id="ML995906">
    <property type="protein sequence ID" value="KAF2764899.1"/>
    <property type="molecule type" value="Genomic_DNA"/>
</dbReference>
<dbReference type="AlphaFoldDB" id="A0A6G1KXA9"/>
<proteinExistence type="predicted"/>
<protein>
    <submittedName>
        <fullName evidence="1">Uncharacterized protein</fullName>
    </submittedName>
</protein>
<dbReference type="OrthoDB" id="7777654at2759"/>